<keyword evidence="2" id="KW-1185">Reference proteome</keyword>
<dbReference type="KEGG" id="msub:BK009_05440"/>
<proteinExistence type="predicted"/>
<protein>
    <submittedName>
        <fullName evidence="1">Uncharacterized protein</fullName>
    </submittedName>
</protein>
<dbReference type="RefSeq" id="WP_157809709.1">
    <property type="nucleotide sequence ID" value="NZ_CP017768.1"/>
</dbReference>
<dbReference type="GeneID" id="35125913"/>
<evidence type="ECO:0000313" key="2">
    <source>
        <dbReference type="Proteomes" id="UP000232631"/>
    </source>
</evidence>
<sequence>MVEKDNTKLVNESEEVKLSTKMGKKLAPDRSLFRILMAIFTFISSWQEVQLKQFHLYLVVLWDFQVFQHPITHSD</sequence>
<accession>A0A2H4VPZ6</accession>
<name>A0A2H4VPZ6_9EURY</name>
<evidence type="ECO:0000313" key="1">
    <source>
        <dbReference type="EMBL" id="AUB60173.1"/>
    </source>
</evidence>
<gene>
    <name evidence="1" type="ORF">BK009_05440</name>
</gene>
<dbReference type="AlphaFoldDB" id="A0A2H4VPZ6"/>
<organism evidence="1 2">
    <name type="scientific">Methanobacterium subterraneum</name>
    <dbReference type="NCBI Taxonomy" id="59277"/>
    <lineage>
        <taxon>Archaea</taxon>
        <taxon>Methanobacteriati</taxon>
        <taxon>Methanobacteriota</taxon>
        <taxon>Methanomada group</taxon>
        <taxon>Methanobacteria</taxon>
        <taxon>Methanobacteriales</taxon>
        <taxon>Methanobacteriaceae</taxon>
        <taxon>Methanobacterium</taxon>
    </lineage>
</organism>
<dbReference type="Proteomes" id="UP000232631">
    <property type="component" value="Chromosome"/>
</dbReference>
<reference evidence="1 2" key="1">
    <citation type="submission" date="2016-10" db="EMBL/GenBank/DDBJ databases">
        <title>Comparative genomics between deep and shallow subseafloor isolates.</title>
        <authorList>
            <person name="Ishii S."/>
            <person name="Miller J.R."/>
            <person name="Sutton G."/>
            <person name="Suzuki S."/>
            <person name="Methe B."/>
            <person name="Inagaki F."/>
            <person name="Imachi H."/>
        </authorList>
    </citation>
    <scope>NUCLEOTIDE SEQUENCE [LARGE SCALE GENOMIC DNA]</scope>
    <source>
        <strain evidence="1 2">A8p</strain>
    </source>
</reference>
<dbReference type="EMBL" id="CP017768">
    <property type="protein sequence ID" value="AUB60173.1"/>
    <property type="molecule type" value="Genomic_DNA"/>
</dbReference>